<dbReference type="InterPro" id="IPR036249">
    <property type="entry name" value="Thioredoxin-like_sf"/>
</dbReference>
<evidence type="ECO:0000256" key="5">
    <source>
        <dbReference type="ARBA" id="ARBA00047388"/>
    </source>
</evidence>
<dbReference type="EMBL" id="JANAVB010014600">
    <property type="protein sequence ID" value="KAJ6834268.1"/>
    <property type="molecule type" value="Genomic_DNA"/>
</dbReference>
<evidence type="ECO:0000256" key="2">
    <source>
        <dbReference type="ARBA" id="ARBA00022737"/>
    </source>
</evidence>
<evidence type="ECO:0000313" key="10">
    <source>
        <dbReference type="Proteomes" id="UP001140949"/>
    </source>
</evidence>
<comment type="catalytic activity">
    <reaction evidence="5">
        <text>[protein]-dithiol + NAD(+) = [protein]-disulfide + NADH + H(+)</text>
        <dbReference type="Rhea" id="RHEA:18749"/>
        <dbReference type="Rhea" id="RHEA-COMP:10593"/>
        <dbReference type="Rhea" id="RHEA-COMP:10594"/>
        <dbReference type="ChEBI" id="CHEBI:15378"/>
        <dbReference type="ChEBI" id="CHEBI:29950"/>
        <dbReference type="ChEBI" id="CHEBI:50058"/>
        <dbReference type="ChEBI" id="CHEBI:57540"/>
        <dbReference type="ChEBI" id="CHEBI:57945"/>
        <dbReference type="EC" id="1.8.1.8"/>
    </reaction>
</comment>
<reference evidence="9" key="2">
    <citation type="submission" date="2023-04" db="EMBL/GenBank/DDBJ databases">
        <authorList>
            <person name="Bruccoleri R.E."/>
            <person name="Oakeley E.J."/>
            <person name="Faust A.-M."/>
            <person name="Dessus-Babus S."/>
            <person name="Altorfer M."/>
            <person name="Burckhardt D."/>
            <person name="Oertli M."/>
            <person name="Naumann U."/>
            <person name="Petersen F."/>
            <person name="Wong J."/>
        </authorList>
    </citation>
    <scope>NUCLEOTIDE SEQUENCE</scope>
    <source>
        <strain evidence="9">GSM-AAB239-AS_SAM_17_03QT</strain>
        <tissue evidence="9">Leaf</tissue>
    </source>
</reference>
<proteinExistence type="predicted"/>
<dbReference type="InterPro" id="IPR004146">
    <property type="entry name" value="DC1"/>
</dbReference>
<evidence type="ECO:0000259" key="7">
    <source>
        <dbReference type="Pfam" id="PF03107"/>
    </source>
</evidence>
<protein>
    <recommendedName>
        <fullName evidence="1">protein-disulfide reductase</fullName>
        <ecNumber evidence="1">1.8.1.8</ecNumber>
    </recommendedName>
</protein>
<comment type="catalytic activity">
    <reaction evidence="6">
        <text>[protein]-dithiol + NADP(+) = [protein]-disulfide + NADPH + H(+)</text>
        <dbReference type="Rhea" id="RHEA:18753"/>
        <dbReference type="Rhea" id="RHEA-COMP:10593"/>
        <dbReference type="Rhea" id="RHEA-COMP:10594"/>
        <dbReference type="ChEBI" id="CHEBI:15378"/>
        <dbReference type="ChEBI" id="CHEBI:29950"/>
        <dbReference type="ChEBI" id="CHEBI:50058"/>
        <dbReference type="ChEBI" id="CHEBI:57783"/>
        <dbReference type="ChEBI" id="CHEBI:58349"/>
        <dbReference type="EC" id="1.8.1.8"/>
    </reaction>
</comment>
<evidence type="ECO:0000313" key="9">
    <source>
        <dbReference type="EMBL" id="KAJ6834268.1"/>
    </source>
</evidence>
<dbReference type="PANTHER" id="PTHR13871">
    <property type="entry name" value="THIOREDOXIN"/>
    <property type="match status" value="1"/>
</dbReference>
<evidence type="ECO:0000256" key="1">
    <source>
        <dbReference type="ARBA" id="ARBA00012612"/>
    </source>
</evidence>
<keyword evidence="4" id="KW-0520">NAD</keyword>
<evidence type="ECO:0000256" key="4">
    <source>
        <dbReference type="ARBA" id="ARBA00023027"/>
    </source>
</evidence>
<accession>A0AAX6H0Y3</accession>
<evidence type="ECO:0000256" key="3">
    <source>
        <dbReference type="ARBA" id="ARBA00023002"/>
    </source>
</evidence>
<keyword evidence="3" id="KW-0560">Oxidoreductase</keyword>
<comment type="caution">
    <text evidence="9">The sequence shown here is derived from an EMBL/GenBank/DDBJ whole genome shotgun (WGS) entry which is preliminary data.</text>
</comment>
<dbReference type="Gene3D" id="3.40.30.10">
    <property type="entry name" value="Glutaredoxin"/>
    <property type="match status" value="2"/>
</dbReference>
<name>A0AAX6H0Y3_IRIPA</name>
<dbReference type="InterPro" id="IPR046349">
    <property type="entry name" value="C1-like_sf"/>
</dbReference>
<dbReference type="EC" id="1.8.1.8" evidence="1"/>
<keyword evidence="10" id="KW-1185">Reference proteome</keyword>
<gene>
    <name evidence="9" type="ORF">M6B38_336495</name>
</gene>
<reference evidence="9" key="1">
    <citation type="journal article" date="2023" name="GigaByte">
        <title>Genome assembly of the bearded iris, Iris pallida Lam.</title>
        <authorList>
            <person name="Bruccoleri R.E."/>
            <person name="Oakeley E.J."/>
            <person name="Faust A.M.E."/>
            <person name="Altorfer M."/>
            <person name="Dessus-Babus S."/>
            <person name="Burckhardt D."/>
            <person name="Oertli M."/>
            <person name="Naumann U."/>
            <person name="Petersen F."/>
            <person name="Wong J."/>
        </authorList>
    </citation>
    <scope>NUCLEOTIDE SEQUENCE</scope>
    <source>
        <strain evidence="9">GSM-AAB239-AS_SAM_17_03QT</strain>
    </source>
</reference>
<dbReference type="SUPFAM" id="SSF57889">
    <property type="entry name" value="Cysteine-rich domain"/>
    <property type="match status" value="1"/>
</dbReference>
<dbReference type="GO" id="GO:0047134">
    <property type="term" value="F:protein-disulfide reductase [NAD(P)H] activity"/>
    <property type="evidence" value="ECO:0007669"/>
    <property type="project" value="UniProtKB-EC"/>
</dbReference>
<dbReference type="InterPro" id="IPR012336">
    <property type="entry name" value="Thioredoxin-like_fold"/>
</dbReference>
<feature type="domain" description="Thioredoxin-like fold" evidence="8">
    <location>
        <begin position="219"/>
        <end position="313"/>
    </location>
</feature>
<organism evidence="9 10">
    <name type="scientific">Iris pallida</name>
    <name type="common">Sweet iris</name>
    <dbReference type="NCBI Taxonomy" id="29817"/>
    <lineage>
        <taxon>Eukaryota</taxon>
        <taxon>Viridiplantae</taxon>
        <taxon>Streptophyta</taxon>
        <taxon>Embryophyta</taxon>
        <taxon>Tracheophyta</taxon>
        <taxon>Spermatophyta</taxon>
        <taxon>Magnoliopsida</taxon>
        <taxon>Liliopsida</taxon>
        <taxon>Asparagales</taxon>
        <taxon>Iridaceae</taxon>
        <taxon>Iridoideae</taxon>
        <taxon>Irideae</taxon>
        <taxon>Iris</taxon>
    </lineage>
</organism>
<dbReference type="Pfam" id="PF03107">
    <property type="entry name" value="C1_2"/>
    <property type="match status" value="1"/>
</dbReference>
<evidence type="ECO:0000256" key="6">
    <source>
        <dbReference type="ARBA" id="ARBA00047804"/>
    </source>
</evidence>
<dbReference type="AlphaFoldDB" id="A0AAX6H0Y3"/>
<sequence>MSQKKKVMISYADGETHTSILDSEGLKLTVPISELEGKTICLFFSANSCRPCRSFTPQLIHLYNSVDRRELEIILVSLDKDEASFSEHTKDMPWLIAAAAPPPHHEFDVVEASTTTTSRRLCDRYRVESIPSLIPLASDGRRVEEDAVQLVEEYGADAFPFGAERRYQLEAMDDAKRRGPVHLQQLLFLPTTPNNNNYVISRDHGKQIPVADLVGKGNIGLYFGARWCPPSRTFTTMLLEAYNVDQSSSSSSSSLEIIFISMDRDEEEFKLSLEEMPWLAVPYSQLQQTRKDLCRIYNVKSIPQLVLLGPHGNTLTTDGRALVLMIYYYYGRSAAPAAASFITFGAEEEVEELMRKEGEGLPCQVSDPRHAHLLRLDTAKAYICDACRHQGRYWVFSCPQCDFDLHPACTTTTHVSNIDRSSKQSVIN</sequence>
<dbReference type="Pfam" id="PF13905">
    <property type="entry name" value="Thioredoxin_8"/>
    <property type="match status" value="2"/>
</dbReference>
<evidence type="ECO:0000259" key="8">
    <source>
        <dbReference type="Pfam" id="PF13905"/>
    </source>
</evidence>
<dbReference type="InterPro" id="IPR052259">
    <property type="entry name" value="Nucleoredoxin-like"/>
</dbReference>
<dbReference type="Proteomes" id="UP001140949">
    <property type="component" value="Unassembled WGS sequence"/>
</dbReference>
<feature type="domain" description="Thioredoxin-like fold" evidence="8">
    <location>
        <begin position="37"/>
        <end position="141"/>
    </location>
</feature>
<dbReference type="SUPFAM" id="SSF52833">
    <property type="entry name" value="Thioredoxin-like"/>
    <property type="match status" value="2"/>
</dbReference>
<feature type="domain" description="DC1" evidence="7">
    <location>
        <begin position="368"/>
        <end position="409"/>
    </location>
</feature>
<keyword evidence="2" id="KW-0677">Repeat</keyword>
<dbReference type="PANTHER" id="PTHR13871:SF81">
    <property type="entry name" value="NUCLEOREDOXIN 3-RELATED"/>
    <property type="match status" value="1"/>
</dbReference>